<evidence type="ECO:0000256" key="5">
    <source>
        <dbReference type="ARBA" id="ARBA00023136"/>
    </source>
</evidence>
<feature type="transmembrane region" description="Helical" evidence="7">
    <location>
        <begin position="86"/>
        <end position="103"/>
    </location>
</feature>
<feature type="transmembrane region" description="Helical" evidence="7">
    <location>
        <begin position="312"/>
        <end position="336"/>
    </location>
</feature>
<comment type="caution">
    <text evidence="8">The sequence shown here is derived from an EMBL/GenBank/DDBJ whole genome shotgun (WGS) entry which is preliminary data.</text>
</comment>
<gene>
    <name evidence="8" type="ORF">N0B51_06050</name>
</gene>
<dbReference type="InterPro" id="IPR002549">
    <property type="entry name" value="AI-2E-like"/>
</dbReference>
<keyword evidence="3 7" id="KW-0812">Transmembrane</keyword>
<dbReference type="PANTHER" id="PTHR21716:SF62">
    <property type="entry name" value="TRANSPORT PROTEIN YDBI-RELATED"/>
    <property type="match status" value="1"/>
</dbReference>
<dbReference type="Proteomes" id="UP001142648">
    <property type="component" value="Unassembled WGS sequence"/>
</dbReference>
<evidence type="ECO:0000256" key="1">
    <source>
        <dbReference type="ARBA" id="ARBA00004141"/>
    </source>
</evidence>
<proteinExistence type="inferred from homology"/>
<evidence type="ECO:0000313" key="9">
    <source>
        <dbReference type="Proteomes" id="UP001142648"/>
    </source>
</evidence>
<dbReference type="Pfam" id="PF01594">
    <property type="entry name" value="AI-2E_transport"/>
    <property type="match status" value="1"/>
</dbReference>
<dbReference type="GO" id="GO:0016020">
    <property type="term" value="C:membrane"/>
    <property type="evidence" value="ECO:0007669"/>
    <property type="project" value="UniProtKB-SubCell"/>
</dbReference>
<reference evidence="8" key="1">
    <citation type="submission" date="2022-09" db="EMBL/GenBank/DDBJ databases">
        <title>The genome sequence of Tsuneonella sp. YG55.</title>
        <authorList>
            <person name="Liu Y."/>
        </authorList>
    </citation>
    <scope>NUCLEOTIDE SEQUENCE</scope>
    <source>
        <strain evidence="8">YG55</strain>
    </source>
</reference>
<dbReference type="AlphaFoldDB" id="A0A9X2W101"/>
<feature type="transmembrane region" description="Helical" evidence="7">
    <location>
        <begin position="161"/>
        <end position="184"/>
    </location>
</feature>
<dbReference type="EMBL" id="JAOAMV010000002">
    <property type="protein sequence ID" value="MCT2558539.1"/>
    <property type="molecule type" value="Genomic_DNA"/>
</dbReference>
<evidence type="ECO:0000256" key="2">
    <source>
        <dbReference type="ARBA" id="ARBA00009773"/>
    </source>
</evidence>
<keyword evidence="9" id="KW-1185">Reference proteome</keyword>
<evidence type="ECO:0000256" key="7">
    <source>
        <dbReference type="SAM" id="Phobius"/>
    </source>
</evidence>
<feature type="transmembrane region" description="Helical" evidence="7">
    <location>
        <begin position="36"/>
        <end position="65"/>
    </location>
</feature>
<comment type="similarity">
    <text evidence="2">Belongs to the autoinducer-2 exporter (AI-2E) (TC 2.A.86) family.</text>
</comment>
<feature type="transmembrane region" description="Helical" evidence="7">
    <location>
        <begin position="247"/>
        <end position="276"/>
    </location>
</feature>
<accession>A0A9X2W101</accession>
<comment type="subcellular location">
    <subcellularLocation>
        <location evidence="1">Membrane</location>
        <topology evidence="1">Multi-pass membrane protein</topology>
    </subcellularLocation>
</comment>
<keyword evidence="5 7" id="KW-0472">Membrane</keyword>
<organism evidence="8 9">
    <name type="scientific">Tsuneonella litorea</name>
    <dbReference type="NCBI Taxonomy" id="2976475"/>
    <lineage>
        <taxon>Bacteria</taxon>
        <taxon>Pseudomonadati</taxon>
        <taxon>Pseudomonadota</taxon>
        <taxon>Alphaproteobacteria</taxon>
        <taxon>Sphingomonadales</taxon>
        <taxon>Erythrobacteraceae</taxon>
        <taxon>Tsuneonella</taxon>
    </lineage>
</organism>
<evidence type="ECO:0000256" key="3">
    <source>
        <dbReference type="ARBA" id="ARBA00022692"/>
    </source>
</evidence>
<evidence type="ECO:0000256" key="4">
    <source>
        <dbReference type="ARBA" id="ARBA00022989"/>
    </source>
</evidence>
<dbReference type="GO" id="GO:0055085">
    <property type="term" value="P:transmembrane transport"/>
    <property type="evidence" value="ECO:0007669"/>
    <property type="project" value="TreeGrafter"/>
</dbReference>
<feature type="region of interest" description="Disordered" evidence="6">
    <location>
        <begin position="1"/>
        <end position="23"/>
    </location>
</feature>
<dbReference type="RefSeq" id="WP_259961369.1">
    <property type="nucleotide sequence ID" value="NZ_JAOAMV010000002.1"/>
</dbReference>
<evidence type="ECO:0000313" key="8">
    <source>
        <dbReference type="EMBL" id="MCT2558539.1"/>
    </source>
</evidence>
<evidence type="ECO:0000256" key="6">
    <source>
        <dbReference type="SAM" id="MobiDB-lite"/>
    </source>
</evidence>
<sequence>MNDEATPQRMDLDDRDVGTSPTRISSPELRYEAKRAAVWAGVIGLLVLGIYLAQSLLVIFGALVFAAMIDGGARLIGRVLPIARGFRVAIVLLFTAGFLFWLVRFAGTQIADQAAEFPALVSEQLGRAAAWLRSKGVAIDQNDIQGFASSLTSGVGTVTRAIGGVVGGVTTLVLITIIGIYLAVDPRPYERGLSWMVAEEHREHVADMLGHMAFTMRRLLAGRLVGMFAEGFFTYIALSLVGVPMAALLGLITGLLAFIPNIGAIISGALMVLVGFSGGTEMGLWTIAIYFAVQNFDGYILVPMIAKKTVDLAPALVLGFQLIMGVLFGVLGLTFADPMLAMIKTALERRAHWLEQEDDAAAARGLANEGPAA</sequence>
<dbReference type="PANTHER" id="PTHR21716">
    <property type="entry name" value="TRANSMEMBRANE PROTEIN"/>
    <property type="match status" value="1"/>
</dbReference>
<protein>
    <submittedName>
        <fullName evidence="8">AI-2E family transporter</fullName>
    </submittedName>
</protein>
<keyword evidence="4 7" id="KW-1133">Transmembrane helix</keyword>
<name>A0A9X2W101_9SPHN</name>